<feature type="compositionally biased region" description="Low complexity" evidence="1">
    <location>
        <begin position="372"/>
        <end position="390"/>
    </location>
</feature>
<proteinExistence type="predicted"/>
<reference evidence="2" key="1">
    <citation type="submission" date="2020-11" db="EMBL/GenBank/DDBJ databases">
        <authorList>
            <person name="Tran Van P."/>
        </authorList>
    </citation>
    <scope>NUCLEOTIDE SEQUENCE</scope>
</reference>
<feature type="region of interest" description="Disordered" evidence="1">
    <location>
        <begin position="273"/>
        <end position="481"/>
    </location>
</feature>
<dbReference type="AlphaFoldDB" id="A0A7R9L4Q6"/>
<dbReference type="EMBL" id="CAJPIZ010015477">
    <property type="protein sequence ID" value="CAG2115290.1"/>
    <property type="molecule type" value="Genomic_DNA"/>
</dbReference>
<feature type="compositionally biased region" description="Basic and acidic residues" evidence="1">
    <location>
        <begin position="403"/>
        <end position="418"/>
    </location>
</feature>
<accession>A0A7R9L4Q6</accession>
<feature type="compositionally biased region" description="Low complexity" evidence="1">
    <location>
        <begin position="284"/>
        <end position="293"/>
    </location>
</feature>
<gene>
    <name evidence="2" type="ORF">OSB1V03_LOCUS15254</name>
</gene>
<name>A0A7R9L4Q6_9ACAR</name>
<dbReference type="EMBL" id="OC870052">
    <property type="protein sequence ID" value="CAD7634860.1"/>
    <property type="molecule type" value="Genomic_DNA"/>
</dbReference>
<dbReference type="Proteomes" id="UP000759131">
    <property type="component" value="Unassembled WGS sequence"/>
</dbReference>
<keyword evidence="3" id="KW-1185">Reference proteome</keyword>
<feature type="compositionally biased region" description="Low complexity" evidence="1">
    <location>
        <begin position="322"/>
        <end position="336"/>
    </location>
</feature>
<organism evidence="2">
    <name type="scientific">Medioppia subpectinata</name>
    <dbReference type="NCBI Taxonomy" id="1979941"/>
    <lineage>
        <taxon>Eukaryota</taxon>
        <taxon>Metazoa</taxon>
        <taxon>Ecdysozoa</taxon>
        <taxon>Arthropoda</taxon>
        <taxon>Chelicerata</taxon>
        <taxon>Arachnida</taxon>
        <taxon>Acari</taxon>
        <taxon>Acariformes</taxon>
        <taxon>Sarcoptiformes</taxon>
        <taxon>Oribatida</taxon>
        <taxon>Brachypylina</taxon>
        <taxon>Oppioidea</taxon>
        <taxon>Oppiidae</taxon>
        <taxon>Medioppia</taxon>
    </lineage>
</organism>
<protein>
    <submittedName>
        <fullName evidence="2">Uncharacterized protein</fullName>
    </submittedName>
</protein>
<evidence type="ECO:0000256" key="1">
    <source>
        <dbReference type="SAM" id="MobiDB-lite"/>
    </source>
</evidence>
<sequence length="556" mass="59564">MSETLTTTQFAPKTKDTDNTLHCIWKDFVGICWPYIQLRLTAIARAVIMPDLLFLAVGDHFSTYCKRSSYHQVKYAQIVNSKLAESKQLRDRFIGYLTEMFNENKVQSEDLSQIICKNPITLVARKFFRDVIELHPDEDGFRDYARERQLFFTGQYERMEEMYKVRAAPQCEPMKESYPPGQFKTYMLALSKILMKSPVKFISPEIYLKKAISMDPGQLAALPFMLPITDVAAYVPLPDSKLAKPITDLAHNLPIWDKAFGGGGGGSPLSSIPFLGGGGGGDKGSSPLSSIPFLGGGGGGDKGGGSPLSSIPFFGGGGGGSPLSSIPGMSGGSPLSAIPGMGGGSSPLSAIPGMGGGSSPLSAIPGMGDGKSPLSSIPGMSGGSPFSSIPGMGGGSPFSGKSSDSDSSTKESYSDSRYRGSQSDSPSNRYNSDSQSRGYNSDSESRKYNSDSQSRGYNPDSQSRGYNPDSQSRGYNSDSQSRVGIKVCSAKGVVYILLAIIGAVYCNTNHDISDEIFENTVEKYEFLGNGIQQSEQMAEIMIECVIQGRATIPTRM</sequence>
<evidence type="ECO:0000313" key="2">
    <source>
        <dbReference type="EMBL" id="CAD7634860.1"/>
    </source>
</evidence>
<evidence type="ECO:0000313" key="3">
    <source>
        <dbReference type="Proteomes" id="UP000759131"/>
    </source>
</evidence>
<feature type="compositionally biased region" description="Polar residues" evidence="1">
    <location>
        <begin position="419"/>
        <end position="442"/>
    </location>
</feature>
<feature type="compositionally biased region" description="Gly residues" evidence="1">
    <location>
        <begin position="294"/>
        <end position="306"/>
    </location>
</feature>
<feature type="compositionally biased region" description="Polar residues" evidence="1">
    <location>
        <begin position="450"/>
        <end position="481"/>
    </location>
</feature>